<dbReference type="PRINTS" id="PR00111">
    <property type="entry name" value="ABHYDROLASE"/>
</dbReference>
<keyword evidence="4" id="KW-1185">Reference proteome</keyword>
<evidence type="ECO:0000313" key="3">
    <source>
        <dbReference type="EMBL" id="MCD4837604.1"/>
    </source>
</evidence>
<keyword evidence="1 3" id="KW-0378">Hydrolase</keyword>
<proteinExistence type="predicted"/>
<dbReference type="Gene3D" id="3.40.50.1820">
    <property type="entry name" value="alpha/beta hydrolase"/>
    <property type="match status" value="1"/>
</dbReference>
<dbReference type="InterPro" id="IPR029058">
    <property type="entry name" value="AB_hydrolase_fold"/>
</dbReference>
<dbReference type="PANTHER" id="PTHR43798">
    <property type="entry name" value="MONOACYLGLYCEROL LIPASE"/>
    <property type="match status" value="1"/>
</dbReference>
<comment type="caution">
    <text evidence="3">The sequence shown here is derived from an EMBL/GenBank/DDBJ whole genome shotgun (WGS) entry which is preliminary data.</text>
</comment>
<dbReference type="SUPFAM" id="SSF53474">
    <property type="entry name" value="alpha/beta-Hydrolases"/>
    <property type="match status" value="1"/>
</dbReference>
<dbReference type="PANTHER" id="PTHR43798:SF31">
    <property type="entry name" value="AB HYDROLASE SUPERFAMILY PROTEIN YCLE"/>
    <property type="match status" value="1"/>
</dbReference>
<dbReference type="EMBL" id="JAJODE010000003">
    <property type="protein sequence ID" value="MCD4837604.1"/>
    <property type="molecule type" value="Genomic_DNA"/>
</dbReference>
<reference evidence="3 4" key="1">
    <citation type="journal article" date="2023" name="Antonie Van Leeuwenhoek">
        <title>Unveiling the genomic potential of a novel thermostable glycoside hydrolases producing Neobacillus sedimentimangrovi UE25.</title>
        <authorList>
            <person name="Ejaz U."/>
            <person name="Saleem F."/>
            <person name="Rashid R."/>
            <person name="Hasan K.A."/>
            <person name="Syed M.N."/>
            <person name="Sohail M."/>
        </authorList>
    </citation>
    <scope>NUCLEOTIDE SEQUENCE [LARGE SCALE GENOMIC DNA]</scope>
    <source>
        <strain evidence="3 4">UE25</strain>
    </source>
</reference>
<dbReference type="RefSeq" id="WP_231314072.1">
    <property type="nucleotide sequence ID" value="NZ_JAJODE010000003.1"/>
</dbReference>
<protein>
    <submittedName>
        <fullName evidence="3">Alpha/beta hydrolase</fullName>
    </submittedName>
</protein>
<dbReference type="GO" id="GO:0016787">
    <property type="term" value="F:hydrolase activity"/>
    <property type="evidence" value="ECO:0007669"/>
    <property type="project" value="UniProtKB-KW"/>
</dbReference>
<sequence length="255" mass="29119">MSLLNLGESSLYYNVMGEGTPIIFIHPPLLTSANFKYQVEELSKRFKVITFDIRGHGRSTFSNEPITYRLIVNDMKKLLDHLGIQKTYVCGYSTGGSIVLEFLLSQPDRAFGGIIVSGMSEVYDLYNEKRIWLARTLANAGAIGFLALGISWGNSNTKEIFTNMYQEARKGNAKNIAQYYNYSLEYNCTNQLHTIHHPVLLVYGKKDKAFHKYARILQERLSSNELKLIKEKHQIPTKSAGELNRLITEFIEKQH</sequence>
<dbReference type="InterPro" id="IPR000073">
    <property type="entry name" value="AB_hydrolase_1"/>
</dbReference>
<evidence type="ECO:0000313" key="4">
    <source>
        <dbReference type="Proteomes" id="UP001162836"/>
    </source>
</evidence>
<dbReference type="Pfam" id="PF00561">
    <property type="entry name" value="Abhydrolase_1"/>
    <property type="match status" value="1"/>
</dbReference>
<evidence type="ECO:0000259" key="2">
    <source>
        <dbReference type="Pfam" id="PF00561"/>
    </source>
</evidence>
<evidence type="ECO:0000256" key="1">
    <source>
        <dbReference type="ARBA" id="ARBA00022801"/>
    </source>
</evidence>
<organism evidence="3 4">
    <name type="scientific">Neobacillus sedimentimangrovi</name>
    <dbReference type="NCBI Taxonomy" id="2699460"/>
    <lineage>
        <taxon>Bacteria</taxon>
        <taxon>Bacillati</taxon>
        <taxon>Bacillota</taxon>
        <taxon>Bacilli</taxon>
        <taxon>Bacillales</taxon>
        <taxon>Bacillaceae</taxon>
        <taxon>Neobacillus</taxon>
    </lineage>
</organism>
<accession>A0ABS8QEB8</accession>
<name>A0ABS8QEB8_9BACI</name>
<gene>
    <name evidence="3" type="ORF">LRS37_01675</name>
</gene>
<dbReference type="Proteomes" id="UP001162836">
    <property type="component" value="Unassembled WGS sequence"/>
</dbReference>
<feature type="domain" description="AB hydrolase-1" evidence="2">
    <location>
        <begin position="21"/>
        <end position="226"/>
    </location>
</feature>
<dbReference type="InterPro" id="IPR050266">
    <property type="entry name" value="AB_hydrolase_sf"/>
</dbReference>